<organism evidence="2 3">
    <name type="scientific">Plasmopara halstedii</name>
    <name type="common">Downy mildew of sunflower</name>
    <dbReference type="NCBI Taxonomy" id="4781"/>
    <lineage>
        <taxon>Eukaryota</taxon>
        <taxon>Sar</taxon>
        <taxon>Stramenopiles</taxon>
        <taxon>Oomycota</taxon>
        <taxon>Peronosporomycetes</taxon>
        <taxon>Peronosporales</taxon>
        <taxon>Peronosporaceae</taxon>
        <taxon>Plasmopara</taxon>
    </lineage>
</organism>
<evidence type="ECO:0000313" key="3">
    <source>
        <dbReference type="Proteomes" id="UP000054928"/>
    </source>
</evidence>
<reference evidence="3" key="1">
    <citation type="submission" date="2014-09" db="EMBL/GenBank/DDBJ databases">
        <authorList>
            <person name="Sharma Rahul"/>
            <person name="Thines Marco"/>
        </authorList>
    </citation>
    <scope>NUCLEOTIDE SEQUENCE [LARGE SCALE GENOMIC DNA]</scope>
</reference>
<dbReference type="Proteomes" id="UP000054928">
    <property type="component" value="Unassembled WGS sequence"/>
</dbReference>
<dbReference type="EMBL" id="CCYD01000765">
    <property type="protein sequence ID" value="CEG43645.1"/>
    <property type="molecule type" value="Genomic_DNA"/>
</dbReference>
<proteinExistence type="predicted"/>
<accession>A0A0P1ARU9</accession>
<evidence type="ECO:0000256" key="1">
    <source>
        <dbReference type="SAM" id="MobiDB-lite"/>
    </source>
</evidence>
<dbReference type="GeneID" id="36408892"/>
<dbReference type="RefSeq" id="XP_024580014.1">
    <property type="nucleotide sequence ID" value="XM_024729659.1"/>
</dbReference>
<protein>
    <submittedName>
        <fullName evidence="2">Uncharacterized protein</fullName>
    </submittedName>
</protein>
<name>A0A0P1ARU9_PLAHL</name>
<keyword evidence="3" id="KW-1185">Reference proteome</keyword>
<evidence type="ECO:0000313" key="2">
    <source>
        <dbReference type="EMBL" id="CEG43645.1"/>
    </source>
</evidence>
<dbReference type="AlphaFoldDB" id="A0A0P1ARU9"/>
<sequence>MNDQQANDDMNGDNVKDDAREMNAVGNNKQTAINKKKESSKQTSAVTILAENKKWEWVPQFLAPTLMKELCFRGRYAEAIEWYTLLPLSDTYIVLWEMG</sequence>
<feature type="region of interest" description="Disordered" evidence="1">
    <location>
        <begin position="1"/>
        <end position="39"/>
    </location>
</feature>
<dbReference type="OrthoDB" id="164124at2759"/>